<comment type="similarity">
    <text evidence="3">Belongs to the tRNA pseudouridine synthase TruA family.</text>
</comment>
<protein>
    <recommendedName>
        <fullName evidence="11">Pseudouridine synthase I TruA alpha/beta domain-containing protein</fullName>
    </recommendedName>
</protein>
<evidence type="ECO:0000256" key="9">
    <source>
        <dbReference type="PIRSR" id="PIRSR641708-1"/>
    </source>
</evidence>
<dbReference type="InterPro" id="IPR020095">
    <property type="entry name" value="PsdUridine_synth_TruA_C"/>
</dbReference>
<dbReference type="EMBL" id="JALJOU010000062">
    <property type="protein sequence ID" value="KAK9826791.1"/>
    <property type="molecule type" value="Genomic_DNA"/>
</dbReference>
<dbReference type="Proteomes" id="UP001445335">
    <property type="component" value="Unassembled WGS sequence"/>
</dbReference>
<dbReference type="InterPro" id="IPR020097">
    <property type="entry name" value="PsdUridine_synth_TruA_a/b_dom"/>
</dbReference>
<sequence>MEKITARAAIPVATEPGKERFGKARRVAIFLAYVGDGYAGMQHNPGVRTLESELMGALAKADAISPANAGKFDKVHWSRAARTDKGVSAVGNVVSLKMVVDNRPGLLKRINAALPPQVRVLGWEPEAPLDEAERARIDAVLAQYVGTHSFHNFTVRVAAGDPVAKRFILSFRVGGALQLEGRPWVRLVVLGQSFMMHQIRKMVGAAVAVCRGAAPPDSLKRALTSTAPVPTPLAPELGLFLDECEFDSYNSRWAADGKAALSLTGALGDAAEAFKLEHVYPHIARKDAAAGAKQQPAPLPIAAAAAATDAGAVASSGQGCPEPAKEGQAVNGNPAPVEHSEPAAIKTAQRGTAGRDLG</sequence>
<dbReference type="InterPro" id="IPR001406">
    <property type="entry name" value="PsdUridine_synth_TruA"/>
</dbReference>
<dbReference type="SUPFAM" id="SSF55120">
    <property type="entry name" value="Pseudouridine synthase"/>
    <property type="match status" value="1"/>
</dbReference>
<evidence type="ECO:0000256" key="6">
    <source>
        <dbReference type="ARBA" id="ARBA00023235"/>
    </source>
</evidence>
<feature type="domain" description="Pseudouridine synthase I TruA alpha/beta" evidence="11">
    <location>
        <begin position="142"/>
        <end position="247"/>
    </location>
</feature>
<comment type="subcellular location">
    <subcellularLocation>
        <location evidence="2">Nucleus</location>
    </subcellularLocation>
</comment>
<organism evidence="12 13">
    <name type="scientific">Elliptochloris bilobata</name>
    <dbReference type="NCBI Taxonomy" id="381761"/>
    <lineage>
        <taxon>Eukaryota</taxon>
        <taxon>Viridiplantae</taxon>
        <taxon>Chlorophyta</taxon>
        <taxon>core chlorophytes</taxon>
        <taxon>Trebouxiophyceae</taxon>
        <taxon>Trebouxiophyceae incertae sedis</taxon>
        <taxon>Elliptochloris clade</taxon>
        <taxon>Elliptochloris</taxon>
    </lineage>
</organism>
<evidence type="ECO:0000313" key="12">
    <source>
        <dbReference type="EMBL" id="KAK9826791.1"/>
    </source>
</evidence>
<comment type="catalytic activity">
    <reaction evidence="8">
        <text>a uridine in tRNA = a pseudouridine in tRNA</text>
        <dbReference type="Rhea" id="RHEA:54572"/>
        <dbReference type="Rhea" id="RHEA-COMP:13339"/>
        <dbReference type="Rhea" id="RHEA-COMP:13934"/>
        <dbReference type="ChEBI" id="CHEBI:65314"/>
        <dbReference type="ChEBI" id="CHEBI:65315"/>
    </reaction>
</comment>
<dbReference type="GO" id="GO:0003723">
    <property type="term" value="F:RNA binding"/>
    <property type="evidence" value="ECO:0007669"/>
    <property type="project" value="InterPro"/>
</dbReference>
<feature type="active site" description="Nucleophile" evidence="9">
    <location>
        <position position="84"/>
    </location>
</feature>
<dbReference type="PANTHER" id="PTHR11142">
    <property type="entry name" value="PSEUDOURIDYLATE SYNTHASE"/>
    <property type="match status" value="1"/>
</dbReference>
<keyword evidence="4" id="KW-0507">mRNA processing</keyword>
<evidence type="ECO:0000313" key="13">
    <source>
        <dbReference type="Proteomes" id="UP001445335"/>
    </source>
</evidence>
<name>A0AAW1QZV0_9CHLO</name>
<dbReference type="FunFam" id="3.30.70.580:FF:000002">
    <property type="entry name" value="tRNA pseudouridine synthase"/>
    <property type="match status" value="1"/>
</dbReference>
<dbReference type="PANTHER" id="PTHR11142:SF4">
    <property type="entry name" value="PSEUDOURIDYLATE SYNTHASE 1 HOMOLOG"/>
    <property type="match status" value="1"/>
</dbReference>
<accession>A0AAW1QZV0</accession>
<dbReference type="GO" id="GO:0005634">
    <property type="term" value="C:nucleus"/>
    <property type="evidence" value="ECO:0007669"/>
    <property type="project" value="UniProtKB-SubCell"/>
</dbReference>
<reference evidence="12 13" key="1">
    <citation type="journal article" date="2024" name="Nat. Commun.">
        <title>Phylogenomics reveals the evolutionary origins of lichenization in chlorophyte algae.</title>
        <authorList>
            <person name="Puginier C."/>
            <person name="Libourel C."/>
            <person name="Otte J."/>
            <person name="Skaloud P."/>
            <person name="Haon M."/>
            <person name="Grisel S."/>
            <person name="Petersen M."/>
            <person name="Berrin J.G."/>
            <person name="Delaux P.M."/>
            <person name="Dal Grande F."/>
            <person name="Keller J."/>
        </authorList>
    </citation>
    <scope>NUCLEOTIDE SEQUENCE [LARGE SCALE GENOMIC DNA]</scope>
    <source>
        <strain evidence="12 13">SAG 245.80</strain>
    </source>
</reference>
<evidence type="ECO:0000256" key="8">
    <source>
        <dbReference type="ARBA" id="ARBA00036943"/>
    </source>
</evidence>
<dbReference type="AlphaFoldDB" id="A0AAW1QZV0"/>
<evidence type="ECO:0000256" key="2">
    <source>
        <dbReference type="ARBA" id="ARBA00004123"/>
    </source>
</evidence>
<dbReference type="GO" id="GO:0031119">
    <property type="term" value="P:tRNA pseudouridine synthesis"/>
    <property type="evidence" value="ECO:0007669"/>
    <property type="project" value="InterPro"/>
</dbReference>
<evidence type="ECO:0000256" key="5">
    <source>
        <dbReference type="ARBA" id="ARBA00022694"/>
    </source>
</evidence>
<dbReference type="InterPro" id="IPR041708">
    <property type="entry name" value="PUS1/PUS2-like"/>
</dbReference>
<evidence type="ECO:0000259" key="11">
    <source>
        <dbReference type="Pfam" id="PF01416"/>
    </source>
</evidence>
<comment type="catalytic activity">
    <reaction evidence="1">
        <text>a uridine in mRNA = a pseudouridine in mRNA</text>
        <dbReference type="Rhea" id="RHEA:56644"/>
        <dbReference type="Rhea" id="RHEA-COMP:14658"/>
        <dbReference type="Rhea" id="RHEA-COMP:14659"/>
        <dbReference type="ChEBI" id="CHEBI:65314"/>
        <dbReference type="ChEBI" id="CHEBI:65315"/>
    </reaction>
</comment>
<dbReference type="Pfam" id="PF01416">
    <property type="entry name" value="PseudoU_synth_1"/>
    <property type="match status" value="1"/>
</dbReference>
<evidence type="ECO:0000256" key="4">
    <source>
        <dbReference type="ARBA" id="ARBA00022664"/>
    </source>
</evidence>
<keyword evidence="13" id="KW-1185">Reference proteome</keyword>
<dbReference type="GO" id="GO:0009982">
    <property type="term" value="F:pseudouridine synthase activity"/>
    <property type="evidence" value="ECO:0007669"/>
    <property type="project" value="InterPro"/>
</dbReference>
<dbReference type="InterPro" id="IPR020103">
    <property type="entry name" value="PsdUridine_synth_cat_dom_sf"/>
</dbReference>
<evidence type="ECO:0000256" key="10">
    <source>
        <dbReference type="SAM" id="MobiDB-lite"/>
    </source>
</evidence>
<dbReference type="GO" id="GO:0006397">
    <property type="term" value="P:mRNA processing"/>
    <property type="evidence" value="ECO:0007669"/>
    <property type="project" value="UniProtKB-KW"/>
</dbReference>
<evidence type="ECO:0000256" key="7">
    <source>
        <dbReference type="ARBA" id="ARBA00023242"/>
    </source>
</evidence>
<evidence type="ECO:0000256" key="1">
    <source>
        <dbReference type="ARBA" id="ARBA00001166"/>
    </source>
</evidence>
<dbReference type="FunFam" id="3.30.70.660:FF:000002">
    <property type="entry name" value="tRNA pseudouridine synthase"/>
    <property type="match status" value="1"/>
</dbReference>
<evidence type="ECO:0000256" key="3">
    <source>
        <dbReference type="ARBA" id="ARBA00009375"/>
    </source>
</evidence>
<dbReference type="Gene3D" id="3.30.70.660">
    <property type="entry name" value="Pseudouridine synthase I, catalytic domain, C-terminal subdomain"/>
    <property type="match status" value="1"/>
</dbReference>
<keyword evidence="7" id="KW-0539">Nucleus</keyword>
<comment type="caution">
    <text evidence="12">The sequence shown here is derived from an EMBL/GenBank/DDBJ whole genome shotgun (WGS) entry which is preliminary data.</text>
</comment>
<feature type="region of interest" description="Disordered" evidence="10">
    <location>
        <begin position="312"/>
        <end position="358"/>
    </location>
</feature>
<gene>
    <name evidence="12" type="ORF">WJX81_001378</name>
</gene>
<dbReference type="GO" id="GO:1990481">
    <property type="term" value="P:mRNA pseudouridine synthesis"/>
    <property type="evidence" value="ECO:0007669"/>
    <property type="project" value="TreeGrafter"/>
</dbReference>
<proteinExistence type="inferred from homology"/>
<keyword evidence="5" id="KW-0819">tRNA processing</keyword>
<dbReference type="CDD" id="cd02568">
    <property type="entry name" value="PseudoU_synth_PUS1_PUS2"/>
    <property type="match status" value="1"/>
</dbReference>
<keyword evidence="6" id="KW-0413">Isomerase</keyword>